<dbReference type="KEGG" id="hje:HacjB3_18363"/>
<reference evidence="3 5" key="2">
    <citation type="journal article" date="2014" name="PLoS Genet.">
        <title>Phylogenetically driven sequencing of extremely halophilic archaea reveals strategies for static and dynamic osmo-response.</title>
        <authorList>
            <person name="Becker E.A."/>
            <person name="Seitzer P.M."/>
            <person name="Tritt A."/>
            <person name="Larsen D."/>
            <person name="Krusor M."/>
            <person name="Yao A.I."/>
            <person name="Wu D."/>
            <person name="Madern D."/>
            <person name="Eisen J.A."/>
            <person name="Darling A.E."/>
            <person name="Facciotti M.T."/>
        </authorList>
    </citation>
    <scope>NUCLEOTIDE SEQUENCE [LARGE SCALE GENOMIC DNA]</scope>
    <source>
        <strain evidence="3">B3</strain>
        <strain evidence="5">DSM 18796 / CECT 7217 / JCM 14584 / KCTC 4019 / B3</strain>
    </source>
</reference>
<dbReference type="Proteomes" id="UP000011645">
    <property type="component" value="Unassembled WGS sequence"/>
</dbReference>
<evidence type="ECO:0000313" key="3">
    <source>
        <dbReference type="EMBL" id="ELY38822.1"/>
    </source>
</evidence>
<evidence type="ECO:0000313" key="4">
    <source>
        <dbReference type="Proteomes" id="UP000000390"/>
    </source>
</evidence>
<organism evidence="2 4">
    <name type="scientific">Halalkalicoccus jeotgali (strain DSM 18796 / CECT 7217 / JCM 14584 / KCTC 4019 / B3)</name>
    <dbReference type="NCBI Taxonomy" id="795797"/>
    <lineage>
        <taxon>Archaea</taxon>
        <taxon>Methanobacteriati</taxon>
        <taxon>Methanobacteriota</taxon>
        <taxon>Stenosarchaea group</taxon>
        <taxon>Halobacteria</taxon>
        <taxon>Halobacteriales</taxon>
        <taxon>Halococcaceae</taxon>
        <taxon>Halalkalicoccus</taxon>
    </lineage>
</organism>
<keyword evidence="2" id="KW-0614">Plasmid</keyword>
<dbReference type="EMBL" id="CP002064">
    <property type="protein sequence ID" value="ADJ17015.1"/>
    <property type="molecule type" value="Genomic_DNA"/>
</dbReference>
<accession>D8JCA8</accession>
<gene>
    <name evidence="2" type="ordered locus">HacjB3_18363</name>
    <name evidence="3" type="ORF">C497_06554</name>
</gene>
<evidence type="ECO:0000256" key="1">
    <source>
        <dbReference type="SAM" id="Phobius"/>
    </source>
</evidence>
<keyword evidence="1" id="KW-0812">Transmembrane</keyword>
<dbReference type="AlphaFoldDB" id="D8JCA8"/>
<keyword evidence="1" id="KW-1133">Transmembrane helix</keyword>
<dbReference type="Proteomes" id="UP000000390">
    <property type="component" value="Plasmid 2"/>
</dbReference>
<keyword evidence="5" id="KW-1185">Reference proteome</keyword>
<evidence type="ECO:0000313" key="5">
    <source>
        <dbReference type="Proteomes" id="UP000011645"/>
    </source>
</evidence>
<evidence type="ECO:0000313" key="2">
    <source>
        <dbReference type="EMBL" id="ADJ17015.1"/>
    </source>
</evidence>
<proteinExistence type="predicted"/>
<feature type="transmembrane region" description="Helical" evidence="1">
    <location>
        <begin position="13"/>
        <end position="32"/>
    </location>
</feature>
<feature type="transmembrane region" description="Helical" evidence="1">
    <location>
        <begin position="44"/>
        <end position="62"/>
    </location>
</feature>
<name>D8JCA8_HALJB</name>
<geneLocation type="plasmid" evidence="2 4">
    <name>2</name>
</geneLocation>
<dbReference type="EMBL" id="AOHV01000019">
    <property type="protein sequence ID" value="ELY38822.1"/>
    <property type="molecule type" value="Genomic_DNA"/>
</dbReference>
<dbReference type="HOGENOM" id="CLU_2820677_0_0_2"/>
<reference evidence="2 4" key="1">
    <citation type="journal article" date="2010" name="J. Bacteriol.">
        <title>Complete genome sequence of Halalkalicoccus jeotgali B3(T), an extremely halophilic archaeon.</title>
        <authorList>
            <person name="Roh S.W."/>
            <person name="Nam Y.D."/>
            <person name="Nam S.H."/>
            <person name="Choi S.H."/>
            <person name="Park H.S."/>
            <person name="Bae J.W."/>
        </authorList>
    </citation>
    <scope>NUCLEOTIDE SEQUENCE [LARGE SCALE GENOMIC DNA]</scope>
    <source>
        <strain evidence="2">B3</strain>
        <strain evidence="4">DSM 18796 / CECT 7217 / JCM 14584 / KCTC 4019 / B3</strain>
        <plasmid evidence="4">2</plasmid>
    </source>
</reference>
<keyword evidence="1" id="KW-0472">Membrane</keyword>
<sequence>MKVNTMNQSTIEMIVLAVMGVLFLVVSGFLLTQTPAISSSGGRNRLFIAGVIGAVIGSVFLYESIT</sequence>
<protein>
    <submittedName>
        <fullName evidence="2">Uncharacterized protein</fullName>
    </submittedName>
</protein>